<gene>
    <name evidence="2" type="ORF">ESU54_17130</name>
</gene>
<keyword evidence="3" id="KW-1185">Reference proteome</keyword>
<dbReference type="RefSeq" id="WP_146848170.1">
    <property type="nucleotide sequence ID" value="NZ_VORT01000020.1"/>
</dbReference>
<dbReference type="Proteomes" id="UP000321497">
    <property type="component" value="Unassembled WGS sequence"/>
</dbReference>
<evidence type="ECO:0008006" key="4">
    <source>
        <dbReference type="Google" id="ProtNLM"/>
    </source>
</evidence>
<evidence type="ECO:0000256" key="1">
    <source>
        <dbReference type="SAM" id="SignalP"/>
    </source>
</evidence>
<organism evidence="2 3">
    <name type="scientific">Aequorivita antarctica</name>
    <dbReference type="NCBI Taxonomy" id="153266"/>
    <lineage>
        <taxon>Bacteria</taxon>
        <taxon>Pseudomonadati</taxon>
        <taxon>Bacteroidota</taxon>
        <taxon>Flavobacteriia</taxon>
        <taxon>Flavobacteriales</taxon>
        <taxon>Flavobacteriaceae</taxon>
        <taxon>Aequorivita</taxon>
    </lineage>
</organism>
<evidence type="ECO:0000313" key="2">
    <source>
        <dbReference type="EMBL" id="TXD71368.1"/>
    </source>
</evidence>
<keyword evidence="1" id="KW-0732">Signal</keyword>
<accession>A0A5C6YUZ0</accession>
<protein>
    <recommendedName>
        <fullName evidence="4">DUF3308 domain-containing protein</fullName>
    </recommendedName>
</protein>
<name>A0A5C6YUZ0_9FLAO</name>
<feature type="chain" id="PRO_5022768186" description="DUF3308 domain-containing protein" evidence="1">
    <location>
        <begin position="25"/>
        <end position="326"/>
    </location>
</feature>
<dbReference type="EMBL" id="VORT01000020">
    <property type="protein sequence ID" value="TXD71368.1"/>
    <property type="molecule type" value="Genomic_DNA"/>
</dbReference>
<feature type="signal peptide" evidence="1">
    <location>
        <begin position="1"/>
        <end position="24"/>
    </location>
</feature>
<proteinExistence type="predicted"/>
<evidence type="ECO:0000313" key="3">
    <source>
        <dbReference type="Proteomes" id="UP000321497"/>
    </source>
</evidence>
<comment type="caution">
    <text evidence="2">The sequence shown here is derived from an EMBL/GenBank/DDBJ whole genome shotgun (WGS) entry which is preliminary data.</text>
</comment>
<sequence>MNNLNRKLRLVSLLVLLLPINLVAQDNDSLKTKKVQVTFAYPIGSSGTNSLKYLNNFSFNILYGLNGGLNGVEIGLVLNYNRGKVKGFQLSGVSNVCADSTSGFLLSGVLNYSKGNSKGFQLATVNIAANEINGFQLGVVNYAKKIKGVQLGVINILGDAEKGVPIGIFSIVKKGLYELELAGGEVIYSNLNYKMGIERFYTIYKIGYSSYKDNPVYSAGLGFGVNLPISDRQKISIDLSGNSIVFNNNWELKCNILNKADFNYKFSFSDNFSLLMGPSFNIYVTEQKVDGEYGTLDIPYSIYENEWSNGKLFMWFGLNAGLSLKL</sequence>
<reference evidence="2 3" key="1">
    <citation type="submission" date="2019-08" db="EMBL/GenBank/DDBJ databases">
        <title>Genome of Aequorivita antarctica SW49 (type strain).</title>
        <authorList>
            <person name="Bowman J.P."/>
        </authorList>
    </citation>
    <scope>NUCLEOTIDE SEQUENCE [LARGE SCALE GENOMIC DNA]</scope>
    <source>
        <strain evidence="2 3">SW49</strain>
    </source>
</reference>
<dbReference type="AlphaFoldDB" id="A0A5C6YUZ0"/>